<organism evidence="2 3">
    <name type="scientific">Trichonephila inaurata madagascariensis</name>
    <dbReference type="NCBI Taxonomy" id="2747483"/>
    <lineage>
        <taxon>Eukaryota</taxon>
        <taxon>Metazoa</taxon>
        <taxon>Ecdysozoa</taxon>
        <taxon>Arthropoda</taxon>
        <taxon>Chelicerata</taxon>
        <taxon>Arachnida</taxon>
        <taxon>Araneae</taxon>
        <taxon>Araneomorphae</taxon>
        <taxon>Entelegynae</taxon>
        <taxon>Araneoidea</taxon>
        <taxon>Nephilidae</taxon>
        <taxon>Trichonephila</taxon>
        <taxon>Trichonephila inaurata</taxon>
    </lineage>
</organism>
<dbReference type="GO" id="GO:0006941">
    <property type="term" value="P:striated muscle contraction"/>
    <property type="evidence" value="ECO:0007669"/>
    <property type="project" value="TreeGrafter"/>
</dbReference>
<dbReference type="EMBL" id="BMAV01006374">
    <property type="protein sequence ID" value="GFY48292.1"/>
    <property type="molecule type" value="Genomic_DNA"/>
</dbReference>
<keyword evidence="2" id="KW-0675">Receptor</keyword>
<dbReference type="AlphaFoldDB" id="A0A8X6X758"/>
<dbReference type="GO" id="GO:0014808">
    <property type="term" value="P:release of sequestered calcium ion into cytosol by sarcoplasmic reticulum"/>
    <property type="evidence" value="ECO:0007669"/>
    <property type="project" value="TreeGrafter"/>
</dbReference>
<name>A0A8X6X758_9ARAC</name>
<evidence type="ECO:0000313" key="3">
    <source>
        <dbReference type="Proteomes" id="UP000886998"/>
    </source>
</evidence>
<proteinExistence type="predicted"/>
<evidence type="ECO:0000313" key="2">
    <source>
        <dbReference type="EMBL" id="GFY48292.1"/>
    </source>
</evidence>
<dbReference type="GO" id="GO:0005219">
    <property type="term" value="F:ryanodine-sensitive calcium-release channel activity"/>
    <property type="evidence" value="ECO:0007669"/>
    <property type="project" value="TreeGrafter"/>
</dbReference>
<dbReference type="PANTHER" id="PTHR46399">
    <property type="entry name" value="B30.2/SPRY DOMAIN-CONTAINING PROTEIN"/>
    <property type="match status" value="1"/>
</dbReference>
<feature type="compositionally biased region" description="Basic and acidic residues" evidence="1">
    <location>
        <begin position="110"/>
        <end position="130"/>
    </location>
</feature>
<dbReference type="GO" id="GO:0030018">
    <property type="term" value="C:Z disc"/>
    <property type="evidence" value="ECO:0007669"/>
    <property type="project" value="TreeGrafter"/>
</dbReference>
<dbReference type="GO" id="GO:0034704">
    <property type="term" value="C:calcium channel complex"/>
    <property type="evidence" value="ECO:0007669"/>
    <property type="project" value="TreeGrafter"/>
</dbReference>
<accession>A0A8X6X758</accession>
<feature type="compositionally biased region" description="Basic residues" evidence="1">
    <location>
        <begin position="97"/>
        <end position="109"/>
    </location>
</feature>
<sequence>MVFINLFSANLEQHMLKSGFSLSDVKDLQRGYSEDAAEDAPRMAMPKRHSMDMAMSLAVPEGGDPSKVRATSSEDLHKKAMDSGAESDVTGMEPDRPKRRGRSPFRFFKKKDEKTSPQEAYPDPHMRKAMEGPGTSLTVRDPTLRASATELVPPAVPDRPSGLSPTAAERASSPRRLSRIPTEVSPPDDGSDYLDSSSLDLVDEYFYGIRIFPGQEPNHVYCGWVTTTYKQFDTTF</sequence>
<dbReference type="GO" id="GO:0033017">
    <property type="term" value="C:sarcoplasmic reticulum membrane"/>
    <property type="evidence" value="ECO:0007669"/>
    <property type="project" value="TreeGrafter"/>
</dbReference>
<comment type="caution">
    <text evidence="2">The sequence shown here is derived from an EMBL/GenBank/DDBJ whole genome shotgun (WGS) entry which is preliminary data.</text>
</comment>
<evidence type="ECO:0000256" key="1">
    <source>
        <dbReference type="SAM" id="MobiDB-lite"/>
    </source>
</evidence>
<gene>
    <name evidence="2" type="primary">RyR</name>
    <name evidence="2" type="ORF">TNIN_423171</name>
</gene>
<dbReference type="Proteomes" id="UP000886998">
    <property type="component" value="Unassembled WGS sequence"/>
</dbReference>
<dbReference type="OrthoDB" id="7472886at2759"/>
<keyword evidence="3" id="KW-1185">Reference proteome</keyword>
<dbReference type="GO" id="GO:0042383">
    <property type="term" value="C:sarcolemma"/>
    <property type="evidence" value="ECO:0007669"/>
    <property type="project" value="TreeGrafter"/>
</dbReference>
<reference evidence="2" key="1">
    <citation type="submission" date="2020-08" db="EMBL/GenBank/DDBJ databases">
        <title>Multicomponent nature underlies the extraordinary mechanical properties of spider dragline silk.</title>
        <authorList>
            <person name="Kono N."/>
            <person name="Nakamura H."/>
            <person name="Mori M."/>
            <person name="Yoshida Y."/>
            <person name="Ohtoshi R."/>
            <person name="Malay A.D."/>
            <person name="Moran D.A.P."/>
            <person name="Tomita M."/>
            <person name="Numata K."/>
            <person name="Arakawa K."/>
        </authorList>
    </citation>
    <scope>NUCLEOTIDE SEQUENCE</scope>
</reference>
<dbReference type="PANTHER" id="PTHR46399:SF8">
    <property type="entry name" value="B30.2_SPRY DOMAIN-CONTAINING PROTEIN"/>
    <property type="match status" value="1"/>
</dbReference>
<feature type="region of interest" description="Disordered" evidence="1">
    <location>
        <begin position="152"/>
        <end position="193"/>
    </location>
</feature>
<protein>
    <submittedName>
        <fullName evidence="2">Ryanodine receptor</fullName>
    </submittedName>
</protein>
<dbReference type="InterPro" id="IPR015925">
    <property type="entry name" value="Ryanodine_IP3_receptor"/>
</dbReference>
<feature type="compositionally biased region" description="Basic and acidic residues" evidence="1">
    <location>
        <begin position="64"/>
        <end position="81"/>
    </location>
</feature>
<feature type="region of interest" description="Disordered" evidence="1">
    <location>
        <begin position="59"/>
        <end position="139"/>
    </location>
</feature>
<dbReference type="GO" id="GO:0005790">
    <property type="term" value="C:smooth endoplasmic reticulum"/>
    <property type="evidence" value="ECO:0007669"/>
    <property type="project" value="TreeGrafter"/>
</dbReference>